<organism evidence="2 3">
    <name type="scientific">Virgibacillus natechei</name>
    <dbReference type="NCBI Taxonomy" id="1216297"/>
    <lineage>
        <taxon>Bacteria</taxon>
        <taxon>Bacillati</taxon>
        <taxon>Bacillota</taxon>
        <taxon>Bacilli</taxon>
        <taxon>Bacillales</taxon>
        <taxon>Bacillaceae</taxon>
        <taxon>Virgibacillus</taxon>
    </lineage>
</organism>
<evidence type="ECO:0000313" key="3">
    <source>
        <dbReference type="Proteomes" id="UP001519345"/>
    </source>
</evidence>
<dbReference type="SUPFAM" id="SSF47406">
    <property type="entry name" value="SinR repressor dimerisation domain-like"/>
    <property type="match status" value="1"/>
</dbReference>
<dbReference type="EMBL" id="JAGGKX010000009">
    <property type="protein sequence ID" value="MBP1970026.1"/>
    <property type="molecule type" value="Genomic_DNA"/>
</dbReference>
<dbReference type="RefSeq" id="WP_245301566.1">
    <property type="nucleotide sequence ID" value="NZ_CP110224.1"/>
</dbReference>
<reference evidence="2 3" key="1">
    <citation type="submission" date="2021-03" db="EMBL/GenBank/DDBJ databases">
        <title>Genomic Encyclopedia of Type Strains, Phase IV (KMG-IV): sequencing the most valuable type-strain genomes for metagenomic binning, comparative biology and taxonomic classification.</title>
        <authorList>
            <person name="Goeker M."/>
        </authorList>
    </citation>
    <scope>NUCLEOTIDE SEQUENCE [LARGE SCALE GENOMIC DNA]</scope>
    <source>
        <strain evidence="2 3">DSM 25609</strain>
    </source>
</reference>
<keyword evidence="2" id="KW-0238">DNA-binding</keyword>
<dbReference type="GO" id="GO:0003677">
    <property type="term" value="F:DNA binding"/>
    <property type="evidence" value="ECO:0007669"/>
    <property type="project" value="UniProtKB-KW"/>
</dbReference>
<dbReference type="Proteomes" id="UP001519345">
    <property type="component" value="Unassembled WGS sequence"/>
</dbReference>
<gene>
    <name evidence="2" type="ORF">J2Z83_002134</name>
</gene>
<sequence length="39" mass="4302">MKHISDGWIKLIVEAKQLGLTHSEVREILQKGAGSNAKD</sequence>
<accession>A0ABS4II65</accession>
<protein>
    <submittedName>
        <fullName evidence="2">DNA-binding transcriptional MerR regulator</fullName>
    </submittedName>
</protein>
<comment type="caution">
    <text evidence="2">The sequence shown here is derived from an EMBL/GenBank/DDBJ whole genome shotgun (WGS) entry which is preliminary data.</text>
</comment>
<dbReference type="PROSITE" id="PS51500">
    <property type="entry name" value="SIN"/>
    <property type="match status" value="1"/>
</dbReference>
<evidence type="ECO:0000259" key="1">
    <source>
        <dbReference type="PROSITE" id="PS51500"/>
    </source>
</evidence>
<name>A0ABS4II65_9BACI</name>
<dbReference type="InterPro" id="IPR036281">
    <property type="entry name" value="SinR/SinI_dimer_dom_sf"/>
</dbReference>
<dbReference type="InterPro" id="IPR010981">
    <property type="entry name" value="SinR/SinI_dimer_dom"/>
</dbReference>
<proteinExistence type="predicted"/>
<feature type="domain" description="Sin" evidence="1">
    <location>
        <begin position="1"/>
        <end position="33"/>
    </location>
</feature>
<keyword evidence="3" id="KW-1185">Reference proteome</keyword>
<evidence type="ECO:0000313" key="2">
    <source>
        <dbReference type="EMBL" id="MBP1970026.1"/>
    </source>
</evidence>